<gene>
    <name evidence="1" type="ORF">KIH39_02605</name>
</gene>
<proteinExistence type="predicted"/>
<name>A0A8E6EVJ8_9BACT</name>
<evidence type="ECO:0000313" key="1">
    <source>
        <dbReference type="EMBL" id="QVL32830.1"/>
    </source>
</evidence>
<protein>
    <submittedName>
        <fullName evidence="1">Uncharacterized protein</fullName>
    </submittedName>
</protein>
<accession>A0A8E6EVJ8</accession>
<dbReference type="KEGG" id="tsph:KIH39_02605"/>
<sequence length="174" mass="19651">MYRSFMLLCVGLLTADLSLDQNCLQAQRPQGYEETVRKQLVEIKKQFESDKKEAEVIAEVRVLSVVCTEASGQDPMERLFELNICLQVLKVEKGSIRKNDLVVVSRSVTTILHPYADTTFYHKFPVNPGVKENVALKWDVQARRYGIVSGWVAEPFSSGLNFPREVGKAISAKE</sequence>
<keyword evidence="2" id="KW-1185">Reference proteome</keyword>
<dbReference type="EMBL" id="CP074694">
    <property type="protein sequence ID" value="QVL32830.1"/>
    <property type="molecule type" value="Genomic_DNA"/>
</dbReference>
<dbReference type="RefSeq" id="WP_213497720.1">
    <property type="nucleotide sequence ID" value="NZ_CP074694.1"/>
</dbReference>
<organism evidence="1 2">
    <name type="scientific">Telmatocola sphagniphila</name>
    <dbReference type="NCBI Taxonomy" id="1123043"/>
    <lineage>
        <taxon>Bacteria</taxon>
        <taxon>Pseudomonadati</taxon>
        <taxon>Planctomycetota</taxon>
        <taxon>Planctomycetia</taxon>
        <taxon>Gemmatales</taxon>
        <taxon>Gemmataceae</taxon>
    </lineage>
</organism>
<dbReference type="Proteomes" id="UP000676194">
    <property type="component" value="Chromosome"/>
</dbReference>
<dbReference type="AlphaFoldDB" id="A0A8E6EVJ8"/>
<reference evidence="1" key="1">
    <citation type="submission" date="2021-05" db="EMBL/GenBank/DDBJ databases">
        <title>Complete genome sequence of the cellulolytic planctomycete Telmatocola sphagniphila SP2T and characterization of the first cellulase from planctomycetes.</title>
        <authorList>
            <person name="Rakitin A.L."/>
            <person name="Beletsky A.V."/>
            <person name="Naumoff D.G."/>
            <person name="Kulichevskaya I.S."/>
            <person name="Mardanov A.V."/>
            <person name="Ravin N.V."/>
            <person name="Dedysh S.N."/>
        </authorList>
    </citation>
    <scope>NUCLEOTIDE SEQUENCE</scope>
    <source>
        <strain evidence="1">SP2T</strain>
    </source>
</reference>
<evidence type="ECO:0000313" key="2">
    <source>
        <dbReference type="Proteomes" id="UP000676194"/>
    </source>
</evidence>